<keyword evidence="2" id="KW-1185">Reference proteome</keyword>
<dbReference type="eggNOG" id="COG0561">
    <property type="taxonomic scope" value="Bacteria"/>
</dbReference>
<dbReference type="NCBIfam" id="TIGR01484">
    <property type="entry name" value="HAD-SF-IIB"/>
    <property type="match status" value="1"/>
</dbReference>
<name>A0A1H0A7E8_ALLAB</name>
<dbReference type="SFLD" id="SFLDG01140">
    <property type="entry name" value="C2.B:_Phosphomannomutase_and_P"/>
    <property type="match status" value="1"/>
</dbReference>
<dbReference type="SUPFAM" id="SSF56784">
    <property type="entry name" value="HAD-like"/>
    <property type="match status" value="1"/>
</dbReference>
<dbReference type="GO" id="GO:0000287">
    <property type="term" value="F:magnesium ion binding"/>
    <property type="evidence" value="ECO:0007669"/>
    <property type="project" value="TreeGrafter"/>
</dbReference>
<accession>A0A1H0A7E8</accession>
<dbReference type="Gene3D" id="3.40.50.1000">
    <property type="entry name" value="HAD superfamily/HAD-like"/>
    <property type="match status" value="1"/>
</dbReference>
<gene>
    <name evidence="1" type="ORF">SAMN04489726_5918</name>
</gene>
<protein>
    <recommendedName>
        <fullName evidence="3">Cof subfamily of IIB subfamily of haloacid dehalogenase superfamily/HAD-superfamily hydrolase, subfamily IIB</fullName>
    </recommendedName>
</protein>
<dbReference type="InterPro" id="IPR023214">
    <property type="entry name" value="HAD_sf"/>
</dbReference>
<dbReference type="Proteomes" id="UP000183376">
    <property type="component" value="Chromosome I"/>
</dbReference>
<dbReference type="InterPro" id="IPR036412">
    <property type="entry name" value="HAD-like_sf"/>
</dbReference>
<dbReference type="EMBL" id="LT629701">
    <property type="protein sequence ID" value="SDN29395.1"/>
    <property type="molecule type" value="Genomic_DNA"/>
</dbReference>
<dbReference type="CDD" id="cd07516">
    <property type="entry name" value="HAD_Pase"/>
    <property type="match status" value="1"/>
</dbReference>
<proteinExistence type="predicted"/>
<evidence type="ECO:0000313" key="2">
    <source>
        <dbReference type="Proteomes" id="UP000183376"/>
    </source>
</evidence>
<dbReference type="GO" id="GO:0016791">
    <property type="term" value="F:phosphatase activity"/>
    <property type="evidence" value="ECO:0007669"/>
    <property type="project" value="TreeGrafter"/>
</dbReference>
<dbReference type="Pfam" id="PF08282">
    <property type="entry name" value="Hydrolase_3"/>
    <property type="match status" value="1"/>
</dbReference>
<evidence type="ECO:0008006" key="3">
    <source>
        <dbReference type="Google" id="ProtNLM"/>
    </source>
</evidence>
<dbReference type="STRING" id="211114.SAMN04489726_5918"/>
<evidence type="ECO:0000313" key="1">
    <source>
        <dbReference type="EMBL" id="SDN29395.1"/>
    </source>
</evidence>
<reference evidence="1 2" key="1">
    <citation type="submission" date="2016-10" db="EMBL/GenBank/DDBJ databases">
        <authorList>
            <person name="de Groot N.N."/>
        </authorList>
    </citation>
    <scope>NUCLEOTIDE SEQUENCE [LARGE SCALE GENOMIC DNA]</scope>
    <source>
        <strain evidence="1 2">DSM 44149</strain>
    </source>
</reference>
<dbReference type="PANTHER" id="PTHR10000">
    <property type="entry name" value="PHOSPHOSERINE PHOSPHATASE"/>
    <property type="match status" value="1"/>
</dbReference>
<dbReference type="AlphaFoldDB" id="A0A1H0A7E8"/>
<dbReference type="InterPro" id="IPR006379">
    <property type="entry name" value="HAD-SF_hydro_IIB"/>
</dbReference>
<dbReference type="GO" id="GO:0005829">
    <property type="term" value="C:cytosol"/>
    <property type="evidence" value="ECO:0007669"/>
    <property type="project" value="TreeGrafter"/>
</dbReference>
<dbReference type="OrthoDB" id="3180855at2"/>
<dbReference type="SFLD" id="SFLDS00003">
    <property type="entry name" value="Haloacid_Dehalogenase"/>
    <property type="match status" value="1"/>
</dbReference>
<dbReference type="Gene3D" id="3.30.1240.10">
    <property type="match status" value="1"/>
</dbReference>
<dbReference type="PANTHER" id="PTHR10000:SF8">
    <property type="entry name" value="HAD SUPERFAMILY HYDROLASE-LIKE, TYPE 3"/>
    <property type="match status" value="1"/>
</dbReference>
<sequence>MTIPRLIASDADGTLLTPLERVSDRTAAVLRRAMDAGAVFVVATGRPPRWTRPILDQLDLRGPAVCNNGSMVYDFTEDRVLSQHTLDPILLRDAADAVLRAIPGSALAVERAEGSAADCFLAEKGYVHAWPMDGSILAPRDELLGKPAVKLLVRNALMTSDEMATAAKAVLDDAVDVTFSIGSGLIELVVKDITKATGLQLLADRLGLTAADAVAFGDMPNDIAMLEWAGLGVAMGNAHPSAVEAADEVTAPNSEDGVAQVLERWF</sequence>
<dbReference type="RefSeq" id="WP_030428029.1">
    <property type="nucleotide sequence ID" value="NZ_JOEF01000003.1"/>
</dbReference>
<organism evidence="1 2">
    <name type="scientific">Allokutzneria albata</name>
    <name type="common">Kibdelosporangium albatum</name>
    <dbReference type="NCBI Taxonomy" id="211114"/>
    <lineage>
        <taxon>Bacteria</taxon>
        <taxon>Bacillati</taxon>
        <taxon>Actinomycetota</taxon>
        <taxon>Actinomycetes</taxon>
        <taxon>Pseudonocardiales</taxon>
        <taxon>Pseudonocardiaceae</taxon>
        <taxon>Allokutzneria</taxon>
    </lineage>
</organism>